<dbReference type="Gene3D" id="3.30.1360.200">
    <property type="match status" value="1"/>
</dbReference>
<organism evidence="2 3">
    <name type="scientific">Microbacterium faecale</name>
    <dbReference type="NCBI Taxonomy" id="1804630"/>
    <lineage>
        <taxon>Bacteria</taxon>
        <taxon>Bacillati</taxon>
        <taxon>Actinomycetota</taxon>
        <taxon>Actinomycetes</taxon>
        <taxon>Micrococcales</taxon>
        <taxon>Microbacteriaceae</taxon>
        <taxon>Microbacterium</taxon>
    </lineage>
</organism>
<evidence type="ECO:0000313" key="2">
    <source>
        <dbReference type="EMBL" id="GGD38806.1"/>
    </source>
</evidence>
<gene>
    <name evidence="2" type="ORF">GCM10010915_19510</name>
</gene>
<dbReference type="EMBL" id="BMHO01000001">
    <property type="protein sequence ID" value="GGD38806.1"/>
    <property type="molecule type" value="Genomic_DNA"/>
</dbReference>
<reference evidence="2" key="2">
    <citation type="submission" date="2020-09" db="EMBL/GenBank/DDBJ databases">
        <authorList>
            <person name="Sun Q."/>
            <person name="Zhou Y."/>
        </authorList>
    </citation>
    <scope>NUCLEOTIDE SEQUENCE</scope>
    <source>
        <strain evidence="2">CGMCC 1.15152</strain>
    </source>
</reference>
<sequence>MTQRTSGFALALLVSLGLCGCTAATDSSPSPEPTGGSIGLAVSETCDEGSESQCIPVGNEHVMEPSVFEDAAVENAVASDTTEQSSIDVTFTDEGADVLHNLTTQASDADAESRLLIKVDDEILAAVAVHEPLSGDHVGLGLSPEDDPDAIIELIRGS</sequence>
<evidence type="ECO:0000313" key="3">
    <source>
        <dbReference type="Proteomes" id="UP000633205"/>
    </source>
</evidence>
<evidence type="ECO:0008006" key="4">
    <source>
        <dbReference type="Google" id="ProtNLM"/>
    </source>
</evidence>
<keyword evidence="1" id="KW-0732">Signal</keyword>
<dbReference type="Proteomes" id="UP000633205">
    <property type="component" value="Unassembled WGS sequence"/>
</dbReference>
<proteinExistence type="predicted"/>
<name>A0A917DGN1_9MICO</name>
<comment type="caution">
    <text evidence="2">The sequence shown here is derived from an EMBL/GenBank/DDBJ whole genome shotgun (WGS) entry which is preliminary data.</text>
</comment>
<feature type="chain" id="PRO_5037725703" description="Preprotein translocase subunit SecD" evidence="1">
    <location>
        <begin position="24"/>
        <end position="158"/>
    </location>
</feature>
<dbReference type="AlphaFoldDB" id="A0A917DGN1"/>
<feature type="signal peptide" evidence="1">
    <location>
        <begin position="1"/>
        <end position="23"/>
    </location>
</feature>
<reference evidence="2" key="1">
    <citation type="journal article" date="2014" name="Int. J. Syst. Evol. Microbiol.">
        <title>Complete genome sequence of Corynebacterium casei LMG S-19264T (=DSM 44701T), isolated from a smear-ripened cheese.</title>
        <authorList>
            <consortium name="US DOE Joint Genome Institute (JGI-PGF)"/>
            <person name="Walter F."/>
            <person name="Albersmeier A."/>
            <person name="Kalinowski J."/>
            <person name="Ruckert C."/>
        </authorList>
    </citation>
    <scope>NUCLEOTIDE SEQUENCE</scope>
    <source>
        <strain evidence="2">CGMCC 1.15152</strain>
    </source>
</reference>
<protein>
    <recommendedName>
        <fullName evidence="4">Preprotein translocase subunit SecD</fullName>
    </recommendedName>
</protein>
<evidence type="ECO:0000256" key="1">
    <source>
        <dbReference type="SAM" id="SignalP"/>
    </source>
</evidence>
<keyword evidence="3" id="KW-1185">Reference proteome</keyword>
<dbReference type="PROSITE" id="PS51257">
    <property type="entry name" value="PROKAR_LIPOPROTEIN"/>
    <property type="match status" value="1"/>
</dbReference>
<accession>A0A917DGN1</accession>